<protein>
    <submittedName>
        <fullName evidence="1">Uncharacterized protein</fullName>
    </submittedName>
</protein>
<sequence>MEPVDPGVLRPCGACGPRGAEPVDPGVLRPYGACGPRVTERAAAHLRDFGERELSNEKPGFLRTADR</sequence>
<comment type="caution">
    <text evidence="1">The sequence shown here is derived from an EMBL/GenBank/DDBJ whole genome shotgun (WGS) entry which is preliminary data.</text>
</comment>
<evidence type="ECO:0000313" key="2">
    <source>
        <dbReference type="Proteomes" id="UP000824540"/>
    </source>
</evidence>
<dbReference type="AlphaFoldDB" id="A0A8T2NAS0"/>
<organism evidence="1 2">
    <name type="scientific">Albula glossodonta</name>
    <name type="common">roundjaw bonefish</name>
    <dbReference type="NCBI Taxonomy" id="121402"/>
    <lineage>
        <taxon>Eukaryota</taxon>
        <taxon>Metazoa</taxon>
        <taxon>Chordata</taxon>
        <taxon>Craniata</taxon>
        <taxon>Vertebrata</taxon>
        <taxon>Euteleostomi</taxon>
        <taxon>Actinopterygii</taxon>
        <taxon>Neopterygii</taxon>
        <taxon>Teleostei</taxon>
        <taxon>Albuliformes</taxon>
        <taxon>Albulidae</taxon>
        <taxon>Albula</taxon>
    </lineage>
</organism>
<accession>A0A8T2NAS0</accession>
<dbReference type="EMBL" id="JAFBMS010000189">
    <property type="protein sequence ID" value="KAG9333607.1"/>
    <property type="molecule type" value="Genomic_DNA"/>
</dbReference>
<proteinExistence type="predicted"/>
<evidence type="ECO:0000313" key="1">
    <source>
        <dbReference type="EMBL" id="KAG9333607.1"/>
    </source>
</evidence>
<name>A0A8T2NAS0_9TELE</name>
<keyword evidence="2" id="KW-1185">Reference proteome</keyword>
<gene>
    <name evidence="1" type="ORF">JZ751_010823</name>
</gene>
<dbReference type="Proteomes" id="UP000824540">
    <property type="component" value="Unassembled WGS sequence"/>
</dbReference>
<reference evidence="1" key="1">
    <citation type="thesis" date="2021" institute="BYU ScholarsArchive" country="Provo, UT, USA">
        <title>Applications of and Algorithms for Genome Assembly and Genomic Analyses with an Emphasis on Marine Teleosts.</title>
        <authorList>
            <person name="Pickett B.D."/>
        </authorList>
    </citation>
    <scope>NUCLEOTIDE SEQUENCE</scope>
    <source>
        <strain evidence="1">HI-2016</strain>
    </source>
</reference>